<dbReference type="RefSeq" id="XP_007456955.1">
    <property type="nucleotide sequence ID" value="XM_007456893.1"/>
</dbReference>
<dbReference type="InParanoid" id="A0A340XD45"/>
<dbReference type="InterPro" id="IPR044822">
    <property type="entry name" value="Myb_DNA-bind_4"/>
</dbReference>
<dbReference type="Pfam" id="PF13837">
    <property type="entry name" value="Myb_DNA-bind_4"/>
    <property type="match status" value="1"/>
</dbReference>
<dbReference type="KEGG" id="lve:103074140"/>
<sequence>MRLRAFSEPCLPGRPLSQAGVLQPPSALYRWLSHSCSPCGIRGGPEPQRAPFVAGRHCPALGRGRLIRGAEGSPCCRRRFTELRSAVPQGNSSGAAWPAPSASLAIGPPAPGRQRETMLPCLFEPTGCRDVRRRHRCGQCWQKAARRAFGCWASWTGRVGSFPPELLYAFGKVMSPPQVCLLCDTPPGPLQLTLQSCLSSTRPSLVQGFSPPRWVSEGELWAPPPPLTARPARALGRVALLPLLAGPSAELSFILRCTTWLVLKAVHLENGNNSSASLRHKRAGLPPPWCAGPTRPGPSALFNPAGAPGMAAAEVPGYLVSSQTEKHRRARNWTDAEMRGLMLVWEEFFDELKQTKRNAKVYEKMASKLLEMTGERRLGEEIKIKITNMTFQYRKLKCMTDSESVPPDWPYYLAIDRILAKVPESCDGKLPDGQQPGPSTSQTEASLSPSAKSTPLYLPYKQCSYEGRFQDDGSASSSSLLSLKFRSDERPVKKRKGQGGHLQRRKLRLLETMLEEQRRLSRALEETCREVRRGLDQHSLLQAQGLQLQERMMSLLEKIIAKSGV</sequence>
<evidence type="ECO:0000313" key="5">
    <source>
        <dbReference type="RefSeq" id="XP_007456955.1"/>
    </source>
</evidence>
<dbReference type="PANTHER" id="PTHR22666:SF3">
    <property type="entry name" value="MYB_SANT-LIKE DNA-BINDING DOMAIN-CONTAINING PROTEIN 1"/>
    <property type="match status" value="1"/>
</dbReference>
<dbReference type="STRING" id="118797.A0A340XD45"/>
<feature type="compositionally biased region" description="Polar residues" evidence="2">
    <location>
        <begin position="436"/>
        <end position="453"/>
    </location>
</feature>
<dbReference type="Proteomes" id="UP000265300">
    <property type="component" value="Unplaced"/>
</dbReference>
<evidence type="ECO:0000256" key="1">
    <source>
        <dbReference type="ARBA" id="ARBA00070622"/>
    </source>
</evidence>
<accession>A0A340XD45</accession>
<reference evidence="5" key="1">
    <citation type="submission" date="2025-08" db="UniProtKB">
        <authorList>
            <consortium name="RefSeq"/>
        </authorList>
    </citation>
    <scope>IDENTIFICATION</scope>
</reference>
<dbReference type="GO" id="GO:0045893">
    <property type="term" value="P:positive regulation of DNA-templated transcription"/>
    <property type="evidence" value="ECO:0007669"/>
    <property type="project" value="TreeGrafter"/>
</dbReference>
<evidence type="ECO:0000259" key="3">
    <source>
        <dbReference type="Pfam" id="PF13837"/>
    </source>
</evidence>
<proteinExistence type="predicted"/>
<protein>
    <recommendedName>
        <fullName evidence="1">Myb/SANT-like DNA-binding domain-containing protein 1</fullName>
    </recommendedName>
</protein>
<organism evidence="4 5">
    <name type="scientific">Lipotes vexillifer</name>
    <name type="common">Yangtze river dolphin</name>
    <dbReference type="NCBI Taxonomy" id="118797"/>
    <lineage>
        <taxon>Eukaryota</taxon>
        <taxon>Metazoa</taxon>
        <taxon>Chordata</taxon>
        <taxon>Craniata</taxon>
        <taxon>Vertebrata</taxon>
        <taxon>Euteleostomi</taxon>
        <taxon>Mammalia</taxon>
        <taxon>Eutheria</taxon>
        <taxon>Laurasiatheria</taxon>
        <taxon>Artiodactyla</taxon>
        <taxon>Whippomorpha</taxon>
        <taxon>Cetacea</taxon>
        <taxon>Odontoceti</taxon>
        <taxon>Lipotidae</taxon>
        <taxon>Lipotes</taxon>
    </lineage>
</organism>
<dbReference type="OrthoDB" id="6081971at2759"/>
<gene>
    <name evidence="5" type="primary">LOC103074140</name>
</gene>
<evidence type="ECO:0000313" key="4">
    <source>
        <dbReference type="Proteomes" id="UP000265300"/>
    </source>
</evidence>
<dbReference type="PANTHER" id="PTHR22666">
    <property type="entry name" value="MYB_SANT-LIKE DNA-BINDING DOMAIN-CONTAINING PROTEIN 1"/>
    <property type="match status" value="1"/>
</dbReference>
<feature type="region of interest" description="Disordered" evidence="2">
    <location>
        <begin position="425"/>
        <end position="453"/>
    </location>
</feature>
<name>A0A340XD45_LIPVE</name>
<dbReference type="InterPro" id="IPR026095">
    <property type="entry name" value="Myb/SANT-like_DNA-bd_dom_prot"/>
</dbReference>
<evidence type="ECO:0000256" key="2">
    <source>
        <dbReference type="SAM" id="MobiDB-lite"/>
    </source>
</evidence>
<keyword evidence="4" id="KW-1185">Reference proteome</keyword>
<dbReference type="AlphaFoldDB" id="A0A340XD45"/>
<dbReference type="GO" id="GO:0016604">
    <property type="term" value="C:nuclear body"/>
    <property type="evidence" value="ECO:0007669"/>
    <property type="project" value="TreeGrafter"/>
</dbReference>
<feature type="domain" description="Myb/SANT-like DNA-binding" evidence="3">
    <location>
        <begin position="331"/>
        <end position="418"/>
    </location>
</feature>
<dbReference type="GeneID" id="103074140"/>
<dbReference type="FunFam" id="1.10.10.60:FF:000135">
    <property type="entry name" value="Myb/SANT-like DNA-binding domain containing 1"/>
    <property type="match status" value="1"/>
</dbReference>
<dbReference type="Gene3D" id="1.10.10.60">
    <property type="entry name" value="Homeodomain-like"/>
    <property type="match status" value="1"/>
</dbReference>